<dbReference type="Pfam" id="PF02545">
    <property type="entry name" value="Maf"/>
    <property type="match status" value="1"/>
</dbReference>
<dbReference type="InterPro" id="IPR003697">
    <property type="entry name" value="Maf-like"/>
</dbReference>
<dbReference type="SUPFAM" id="SSF52972">
    <property type="entry name" value="ITPase-like"/>
    <property type="match status" value="1"/>
</dbReference>
<reference evidence="3" key="1">
    <citation type="submission" date="2018-05" db="EMBL/GenBank/DDBJ databases">
        <authorList>
            <person name="Lanie J.A."/>
            <person name="Ng W.-L."/>
            <person name="Kazmierczak K.M."/>
            <person name="Andrzejewski T.M."/>
            <person name="Davidsen T.M."/>
            <person name="Wayne K.J."/>
            <person name="Tettelin H."/>
            <person name="Glass J.I."/>
            <person name="Rusch D."/>
            <person name="Podicherti R."/>
            <person name="Tsui H.-C.T."/>
            <person name="Winkler M.E."/>
        </authorList>
    </citation>
    <scope>NUCLEOTIDE SEQUENCE</scope>
</reference>
<dbReference type="GO" id="GO:0047429">
    <property type="term" value="F:nucleoside triphosphate diphosphatase activity"/>
    <property type="evidence" value="ECO:0007669"/>
    <property type="project" value="InterPro"/>
</dbReference>
<accession>A0A382C3N4</accession>
<name>A0A382C3N4_9ZZZZ</name>
<keyword evidence="2" id="KW-0378">Hydrolase</keyword>
<evidence type="ECO:0000256" key="1">
    <source>
        <dbReference type="ARBA" id="ARBA00001968"/>
    </source>
</evidence>
<dbReference type="Gene3D" id="3.90.950.10">
    <property type="match status" value="1"/>
</dbReference>
<sequence length="207" mass="22328">MSHEQDNDQKVSVVLASGSATRASVLREAGVSFSIHAAAIDETVVKNSMRASDQSALETAQALADLKASQVSSNYPNALAIGGDQILACGPHWLDKPKNLVGAREQLLLLRGQEHQLLTAVSAARAGKIIWQFCATSALVMRDFSDDFLDNYLESEKSNVCKSVGGYRLEGPGIQLFSRIGGVYFDILGLPLVPLLNFLRQQGVIQE</sequence>
<dbReference type="EMBL" id="UINC01032369">
    <property type="protein sequence ID" value="SVB19913.1"/>
    <property type="molecule type" value="Genomic_DNA"/>
</dbReference>
<dbReference type="CDD" id="cd00555">
    <property type="entry name" value="Maf"/>
    <property type="match status" value="1"/>
</dbReference>
<dbReference type="InterPro" id="IPR029001">
    <property type="entry name" value="ITPase-like_fam"/>
</dbReference>
<comment type="cofactor">
    <cofactor evidence="1">
        <name>a divalent metal cation</name>
        <dbReference type="ChEBI" id="CHEBI:60240"/>
    </cofactor>
</comment>
<gene>
    <name evidence="3" type="ORF">METZ01_LOCUS172767</name>
</gene>
<protein>
    <submittedName>
        <fullName evidence="3">Uncharacterized protein</fullName>
    </submittedName>
</protein>
<proteinExistence type="inferred from homology"/>
<dbReference type="PANTHER" id="PTHR43213">
    <property type="entry name" value="BIFUNCTIONAL DTTP/UTP PYROPHOSPHATASE/METHYLTRANSFERASE PROTEIN-RELATED"/>
    <property type="match status" value="1"/>
</dbReference>
<dbReference type="AlphaFoldDB" id="A0A382C3N4"/>
<dbReference type="HAMAP" id="MF_00528">
    <property type="entry name" value="Maf"/>
    <property type="match status" value="1"/>
</dbReference>
<evidence type="ECO:0000256" key="2">
    <source>
        <dbReference type="ARBA" id="ARBA00022801"/>
    </source>
</evidence>
<dbReference type="PANTHER" id="PTHR43213:SF5">
    <property type="entry name" value="BIFUNCTIONAL DTTP_UTP PYROPHOSPHATASE_METHYLTRANSFERASE PROTEIN-RELATED"/>
    <property type="match status" value="1"/>
</dbReference>
<evidence type="ECO:0000313" key="3">
    <source>
        <dbReference type="EMBL" id="SVB19913.1"/>
    </source>
</evidence>
<dbReference type="PIRSF" id="PIRSF006305">
    <property type="entry name" value="Maf"/>
    <property type="match status" value="1"/>
</dbReference>
<organism evidence="3">
    <name type="scientific">marine metagenome</name>
    <dbReference type="NCBI Taxonomy" id="408172"/>
    <lineage>
        <taxon>unclassified sequences</taxon>
        <taxon>metagenomes</taxon>
        <taxon>ecological metagenomes</taxon>
    </lineage>
</organism>